<dbReference type="Proteomes" id="UP001226389">
    <property type="component" value="Unassembled WGS sequence"/>
</dbReference>
<evidence type="ECO:0000313" key="1">
    <source>
        <dbReference type="EMBL" id="MDQ0120885.1"/>
    </source>
</evidence>
<organism evidence="1 2">
    <name type="scientific">Pseudarthrobacter defluvii</name>
    <dbReference type="NCBI Taxonomy" id="410837"/>
    <lineage>
        <taxon>Bacteria</taxon>
        <taxon>Bacillati</taxon>
        <taxon>Actinomycetota</taxon>
        <taxon>Actinomycetes</taxon>
        <taxon>Micrococcales</taxon>
        <taxon>Micrococcaceae</taxon>
        <taxon>Pseudarthrobacter</taxon>
    </lineage>
</organism>
<dbReference type="EMBL" id="JAUSSY010000020">
    <property type="protein sequence ID" value="MDQ0120885.1"/>
    <property type="molecule type" value="Genomic_DNA"/>
</dbReference>
<comment type="caution">
    <text evidence="1">The sequence shown here is derived from an EMBL/GenBank/DDBJ whole genome shotgun (WGS) entry which is preliminary data.</text>
</comment>
<reference evidence="1 2" key="1">
    <citation type="submission" date="2023-07" db="EMBL/GenBank/DDBJ databases">
        <title>Sorghum-associated microbial communities from plants grown in Nebraska, USA.</title>
        <authorList>
            <person name="Schachtman D."/>
        </authorList>
    </citation>
    <scope>NUCLEOTIDE SEQUENCE [LARGE SCALE GENOMIC DNA]</scope>
    <source>
        <strain evidence="1 2">DS994</strain>
    </source>
</reference>
<keyword evidence="2" id="KW-1185">Reference proteome</keyword>
<proteinExistence type="predicted"/>
<protein>
    <submittedName>
        <fullName evidence="1">Uncharacterized protein</fullName>
    </submittedName>
</protein>
<sequence>MIRALLCRLNIGHHWLVERNPTAGSDDAVLSAEGTTVGVKAGFRPDIQHP</sequence>
<gene>
    <name evidence="1" type="ORF">J2T22_004095</name>
</gene>
<name>A0ABT9UML7_9MICC</name>
<accession>A0ABT9UML7</accession>
<evidence type="ECO:0000313" key="2">
    <source>
        <dbReference type="Proteomes" id="UP001226389"/>
    </source>
</evidence>